<name>A0A8J3I9S9_9CHLR</name>
<evidence type="ECO:0000313" key="2">
    <source>
        <dbReference type="Proteomes" id="UP000612362"/>
    </source>
</evidence>
<accession>A0A8J3I9S9</accession>
<comment type="caution">
    <text evidence="1">The sequence shown here is derived from an EMBL/GenBank/DDBJ whole genome shotgun (WGS) entry which is preliminary data.</text>
</comment>
<proteinExistence type="predicted"/>
<reference evidence="1" key="1">
    <citation type="submission" date="2020-10" db="EMBL/GenBank/DDBJ databases">
        <title>Taxonomic study of unclassified bacteria belonging to the class Ktedonobacteria.</title>
        <authorList>
            <person name="Yabe S."/>
            <person name="Wang C.M."/>
            <person name="Zheng Y."/>
            <person name="Sakai Y."/>
            <person name="Cavaletti L."/>
            <person name="Monciardini P."/>
            <person name="Donadio S."/>
        </authorList>
    </citation>
    <scope>NUCLEOTIDE SEQUENCE</scope>
    <source>
        <strain evidence="1">SOSP1-1</strain>
    </source>
</reference>
<dbReference type="Proteomes" id="UP000612362">
    <property type="component" value="Unassembled WGS sequence"/>
</dbReference>
<gene>
    <name evidence="1" type="ORF">KSX_76030</name>
</gene>
<dbReference type="EMBL" id="BNJF01000005">
    <property type="protein sequence ID" value="GHO49440.1"/>
    <property type="molecule type" value="Genomic_DNA"/>
</dbReference>
<protein>
    <submittedName>
        <fullName evidence="1">Uncharacterized protein</fullName>
    </submittedName>
</protein>
<sequence length="204" mass="23390">MSIVSESLADVRCELVRKERRDLLVLSHMAQALERMLKQPQVLAEERPWLHMSLEKKRRTHRVAIYQPEALRIGGAFSFVGFVSQRSTVLEPELINEVARVDQEMLVHIGSVPGLISYSSLELRPGLWYNLVLFQGAALKSHLRGMVTHRYAAYELAPSYYDWIRLHQGTLSGGLTRLRLHSTRYYMFASTPSSAELTYTETEL</sequence>
<dbReference type="AlphaFoldDB" id="A0A8J3I9S9"/>
<keyword evidence="2" id="KW-1185">Reference proteome</keyword>
<organism evidence="1 2">
    <name type="scientific">Ktedonospora formicarum</name>
    <dbReference type="NCBI Taxonomy" id="2778364"/>
    <lineage>
        <taxon>Bacteria</taxon>
        <taxon>Bacillati</taxon>
        <taxon>Chloroflexota</taxon>
        <taxon>Ktedonobacteria</taxon>
        <taxon>Ktedonobacterales</taxon>
        <taxon>Ktedonobacteraceae</taxon>
        <taxon>Ktedonospora</taxon>
    </lineage>
</organism>
<evidence type="ECO:0000313" key="1">
    <source>
        <dbReference type="EMBL" id="GHO49440.1"/>
    </source>
</evidence>
<dbReference type="RefSeq" id="WP_220198560.1">
    <property type="nucleotide sequence ID" value="NZ_BNJF01000005.1"/>
</dbReference>